<sequence length="294" mass="34963">MKTPKLHHIIDGLKNSLIKVNDTELNEISKAEKTVGICSATLLELREHIIRNDLKNKSEEIRFFKDTKSFVLSEYLYYSKLWEILIRQPVTSIRRRKKYLRKVTAGVQQFFNENTEFYLYYRSGSTHLDEQYFVRTEISCTLDCQHFIFDPFFSTSHDYTLAAIKANEKIAAYCNAEINRLRHRGNYRLVRSDMFWSLNKRDLMQVIYGIYYTNAVNRGKVQIKELVCGFESLFNVKLSGYYHTFYEITQLKKQPLGYLDLMKETLTKLVEEQDEHKRRKRRGHSGQDQSRQTK</sequence>
<dbReference type="Proteomes" id="UP000184164">
    <property type="component" value="Unassembled WGS sequence"/>
</dbReference>
<reference evidence="2 3" key="1">
    <citation type="submission" date="2016-11" db="EMBL/GenBank/DDBJ databases">
        <authorList>
            <person name="Jaros S."/>
            <person name="Januszkiewicz K."/>
            <person name="Wedrychowicz H."/>
        </authorList>
    </citation>
    <scope>NUCLEOTIDE SEQUENCE [LARGE SCALE GENOMIC DNA]</scope>
    <source>
        <strain evidence="2 3">DSM 26910</strain>
    </source>
</reference>
<proteinExistence type="predicted"/>
<dbReference type="RefSeq" id="WP_072997996.1">
    <property type="nucleotide sequence ID" value="NZ_FQUM01000001.1"/>
</dbReference>
<accession>A0A1M4ST15</accession>
<dbReference type="InterPro" id="IPR018534">
    <property type="entry name" value="Tet_reg_excision_RteC"/>
</dbReference>
<dbReference type="AlphaFoldDB" id="A0A1M4ST15"/>
<dbReference type="STRING" id="1484053.SAMN05444274_101137"/>
<name>A0A1M4ST15_9BACT</name>
<organism evidence="2 3">
    <name type="scientific">Mariniphaga anaerophila</name>
    <dbReference type="NCBI Taxonomy" id="1484053"/>
    <lineage>
        <taxon>Bacteria</taxon>
        <taxon>Pseudomonadati</taxon>
        <taxon>Bacteroidota</taxon>
        <taxon>Bacteroidia</taxon>
        <taxon>Marinilabiliales</taxon>
        <taxon>Prolixibacteraceae</taxon>
        <taxon>Mariniphaga</taxon>
    </lineage>
</organism>
<evidence type="ECO:0000313" key="3">
    <source>
        <dbReference type="Proteomes" id="UP000184164"/>
    </source>
</evidence>
<keyword evidence="3" id="KW-1185">Reference proteome</keyword>
<dbReference type="OrthoDB" id="790983at2"/>
<dbReference type="Pfam" id="PF09357">
    <property type="entry name" value="RteC"/>
    <property type="match status" value="1"/>
</dbReference>
<evidence type="ECO:0000256" key="1">
    <source>
        <dbReference type="SAM" id="MobiDB-lite"/>
    </source>
</evidence>
<protein>
    <submittedName>
        <fullName evidence="2">RteC protein</fullName>
    </submittedName>
</protein>
<evidence type="ECO:0000313" key="2">
    <source>
        <dbReference type="EMBL" id="SHE35331.1"/>
    </source>
</evidence>
<gene>
    <name evidence="2" type="ORF">SAMN05444274_101137</name>
</gene>
<dbReference type="EMBL" id="FQUM01000001">
    <property type="protein sequence ID" value="SHE35331.1"/>
    <property type="molecule type" value="Genomic_DNA"/>
</dbReference>
<feature type="region of interest" description="Disordered" evidence="1">
    <location>
        <begin position="272"/>
        <end position="294"/>
    </location>
</feature>